<dbReference type="CDD" id="cd06259">
    <property type="entry name" value="YdcF-like"/>
    <property type="match status" value="1"/>
</dbReference>
<feature type="region of interest" description="Disordered" evidence="1">
    <location>
        <begin position="1"/>
        <end position="29"/>
    </location>
</feature>
<dbReference type="EMBL" id="CAFBQP010000026">
    <property type="protein sequence ID" value="CAB5059224.1"/>
    <property type="molecule type" value="Genomic_DNA"/>
</dbReference>
<feature type="region of interest" description="Disordered" evidence="1">
    <location>
        <begin position="46"/>
        <end position="66"/>
    </location>
</feature>
<evidence type="ECO:0000256" key="2">
    <source>
        <dbReference type="SAM" id="Phobius"/>
    </source>
</evidence>
<dbReference type="InterPro" id="IPR003848">
    <property type="entry name" value="DUF218"/>
</dbReference>
<feature type="transmembrane region" description="Helical" evidence="2">
    <location>
        <begin position="83"/>
        <end position="104"/>
    </location>
</feature>
<dbReference type="Gene3D" id="3.40.50.620">
    <property type="entry name" value="HUPs"/>
    <property type="match status" value="1"/>
</dbReference>
<dbReference type="EMBL" id="CAEZYY010000054">
    <property type="protein sequence ID" value="CAB4770703.1"/>
    <property type="molecule type" value="Genomic_DNA"/>
</dbReference>
<evidence type="ECO:0000259" key="3">
    <source>
        <dbReference type="Pfam" id="PF02698"/>
    </source>
</evidence>
<dbReference type="InterPro" id="IPR014729">
    <property type="entry name" value="Rossmann-like_a/b/a_fold"/>
</dbReference>
<evidence type="ECO:0000256" key="1">
    <source>
        <dbReference type="SAM" id="MobiDB-lite"/>
    </source>
</evidence>
<dbReference type="GO" id="GO:0005886">
    <property type="term" value="C:plasma membrane"/>
    <property type="evidence" value="ECO:0007669"/>
    <property type="project" value="TreeGrafter"/>
</dbReference>
<protein>
    <submittedName>
        <fullName evidence="4">Unannotated protein</fullName>
    </submittedName>
</protein>
<organism evidence="4">
    <name type="scientific">freshwater metagenome</name>
    <dbReference type="NCBI Taxonomy" id="449393"/>
    <lineage>
        <taxon>unclassified sequences</taxon>
        <taxon>metagenomes</taxon>
        <taxon>ecological metagenomes</taxon>
    </lineage>
</organism>
<reference evidence="4" key="1">
    <citation type="submission" date="2020-05" db="EMBL/GenBank/DDBJ databases">
        <authorList>
            <person name="Chiriac C."/>
            <person name="Salcher M."/>
            <person name="Ghai R."/>
            <person name="Kavagutti S V."/>
        </authorList>
    </citation>
    <scope>NUCLEOTIDE SEQUENCE</scope>
</reference>
<proteinExistence type="predicted"/>
<evidence type="ECO:0000313" key="5">
    <source>
        <dbReference type="EMBL" id="CAB5059224.1"/>
    </source>
</evidence>
<dbReference type="PANTHER" id="PTHR30336">
    <property type="entry name" value="INNER MEMBRANE PROTEIN, PROBABLE PERMEASE"/>
    <property type="match status" value="1"/>
</dbReference>
<dbReference type="AlphaFoldDB" id="A0A6J6VI46"/>
<keyword evidence="2" id="KW-1133">Transmembrane helix</keyword>
<keyword evidence="2" id="KW-0812">Transmembrane</keyword>
<name>A0A6J6VI46_9ZZZZ</name>
<keyword evidence="2" id="KW-0472">Membrane</keyword>
<sequence>MTDDSLWRRPAQPSVPDGDAFEDAGEPTIELDGLPAGQFEAFATDASGEEFPPTGDASWEPVDPTPVNGTPIVSRRALPRRRLLLRILGGLAALVLLVVGYYGVTLYQVWSTGRHDEARKVDAIVVMGAAQYDGRPSPLLKARLDHALELYRAKRAPVIVVTGGKLSGDRFTEAAASRRYLRDRDVPASAILSEDRGRSTWQSLEGVVDLLAKRTPKARVLIVTDPFHCLRAKLIAEELGLRAYVSATRSSPWGSGTQFRKSLKEAAGIALGRIIGFQRLWRVTG</sequence>
<dbReference type="PANTHER" id="PTHR30336:SF20">
    <property type="entry name" value="DUF218 DOMAIN-CONTAINING PROTEIN"/>
    <property type="match status" value="1"/>
</dbReference>
<feature type="domain" description="DUF218" evidence="3">
    <location>
        <begin position="122"/>
        <end position="248"/>
    </location>
</feature>
<evidence type="ECO:0000313" key="4">
    <source>
        <dbReference type="EMBL" id="CAB4770703.1"/>
    </source>
</evidence>
<accession>A0A6J6VI46</accession>
<dbReference type="InterPro" id="IPR051599">
    <property type="entry name" value="Cell_Envelope_Assoc"/>
</dbReference>
<gene>
    <name evidence="4" type="ORF">UFOPK2806_02410</name>
    <name evidence="5" type="ORF">UFOPK4306_00850</name>
</gene>
<dbReference type="Pfam" id="PF02698">
    <property type="entry name" value="DUF218"/>
    <property type="match status" value="1"/>
</dbReference>